<feature type="transmembrane region" description="Helical" evidence="1">
    <location>
        <begin position="255"/>
        <end position="278"/>
    </location>
</feature>
<feature type="transmembrane region" description="Helical" evidence="1">
    <location>
        <begin position="100"/>
        <end position="121"/>
    </location>
</feature>
<dbReference type="PANTHER" id="PTHR35337:SF1">
    <property type="entry name" value="SLR1478 PROTEIN"/>
    <property type="match status" value="1"/>
</dbReference>
<gene>
    <name evidence="2" type="ORF">D5R93_09890</name>
</gene>
<dbReference type="Pfam" id="PF01944">
    <property type="entry name" value="SpoIIM"/>
    <property type="match status" value="1"/>
</dbReference>
<accession>A0ABM6Z4U5</accession>
<evidence type="ECO:0000313" key="3">
    <source>
        <dbReference type="Proteomes" id="UP000273001"/>
    </source>
</evidence>
<name>A0ABM6Z4U5_9ACTO</name>
<dbReference type="Proteomes" id="UP000273001">
    <property type="component" value="Chromosome"/>
</dbReference>
<feature type="transmembrane region" description="Helical" evidence="1">
    <location>
        <begin position="208"/>
        <end position="234"/>
    </location>
</feature>
<keyword evidence="1" id="KW-0472">Membrane</keyword>
<dbReference type="InterPro" id="IPR002798">
    <property type="entry name" value="SpoIIM-like"/>
</dbReference>
<protein>
    <submittedName>
        <fullName evidence="2">Stage II sporulation protein M</fullName>
    </submittedName>
</protein>
<feature type="transmembrane region" description="Helical" evidence="1">
    <location>
        <begin position="284"/>
        <end position="304"/>
    </location>
</feature>
<keyword evidence="3" id="KW-1185">Reference proteome</keyword>
<reference evidence="2 3" key="1">
    <citation type="submission" date="2018-09" db="EMBL/GenBank/DDBJ databases">
        <authorList>
            <person name="Li J."/>
        </authorList>
    </citation>
    <scope>NUCLEOTIDE SEQUENCE [LARGE SCALE GENOMIC DNA]</scope>
    <source>
        <strain evidence="2 3">2129</strain>
    </source>
</reference>
<dbReference type="RefSeq" id="WP_120204992.1">
    <property type="nucleotide sequence ID" value="NZ_CP032514.1"/>
</dbReference>
<evidence type="ECO:0000313" key="2">
    <source>
        <dbReference type="EMBL" id="AYD90235.1"/>
    </source>
</evidence>
<sequence length="331" mass="35115">MDLDAFAAAHRDQWDRLDRLVSSRRLTGAQADELVMLYRMCARHLSQVRSAAPDPQLVAELSVRVTAARERLAGTREVTLSTARSFVLQAVPAALYRVRWWTLGVTVAEVALVLVVGVWTLRSPEAMSLLGTPSQRHAYAHEAFEAYYTAYAPVEFAAQVWTSNARLAAVCVAGGVTGVLPALVLWVNAVALGQAGAVMADHGLLGQFLALVLPHGLLELTCVLTAGGAGLRLFWTLLVPGRRSRANALAVEGRVLVTAAVGLTMALVVAGLIEAFVTPAPIPWVLKIAVGLGAVALLWVYTVVLGRRAVKADITGDLGPQEAGYSAPEAG</sequence>
<evidence type="ECO:0000256" key="1">
    <source>
        <dbReference type="SAM" id="Phobius"/>
    </source>
</evidence>
<feature type="transmembrane region" description="Helical" evidence="1">
    <location>
        <begin position="167"/>
        <end position="188"/>
    </location>
</feature>
<dbReference type="PANTHER" id="PTHR35337">
    <property type="entry name" value="SLR1478 PROTEIN"/>
    <property type="match status" value="1"/>
</dbReference>
<proteinExistence type="predicted"/>
<organism evidence="2 3">
    <name type="scientific">Actinomyces lilanjuaniae</name>
    <dbReference type="NCBI Taxonomy" id="2321394"/>
    <lineage>
        <taxon>Bacteria</taxon>
        <taxon>Bacillati</taxon>
        <taxon>Actinomycetota</taxon>
        <taxon>Actinomycetes</taxon>
        <taxon>Actinomycetales</taxon>
        <taxon>Actinomycetaceae</taxon>
        <taxon>Actinomyces</taxon>
    </lineage>
</organism>
<keyword evidence="1" id="KW-0812">Transmembrane</keyword>
<dbReference type="EMBL" id="CP032514">
    <property type="protein sequence ID" value="AYD90235.1"/>
    <property type="molecule type" value="Genomic_DNA"/>
</dbReference>
<keyword evidence="1" id="KW-1133">Transmembrane helix</keyword>